<organism evidence="3 4">
    <name type="scientific">Halobellus ruber</name>
    <dbReference type="NCBI Taxonomy" id="2761102"/>
    <lineage>
        <taxon>Archaea</taxon>
        <taxon>Methanobacteriati</taxon>
        <taxon>Methanobacteriota</taxon>
        <taxon>Stenosarchaea group</taxon>
        <taxon>Halobacteria</taxon>
        <taxon>Halobacteriales</taxon>
        <taxon>Haloferacaceae</taxon>
        <taxon>Halobellus</taxon>
    </lineage>
</organism>
<dbReference type="Pfam" id="PF13809">
    <property type="entry name" value="Tubulin_2"/>
    <property type="match status" value="1"/>
</dbReference>
<dbReference type="RefSeq" id="WP_185193731.1">
    <property type="nucleotide sequence ID" value="NZ_JACKXD010000005.1"/>
</dbReference>
<dbReference type="SUPFAM" id="SSF52490">
    <property type="entry name" value="Tubulin nucleotide-binding domain-like"/>
    <property type="match status" value="1"/>
</dbReference>
<dbReference type="AlphaFoldDB" id="A0A7J9SK99"/>
<dbReference type="Proteomes" id="UP000546257">
    <property type="component" value="Unassembled WGS sequence"/>
</dbReference>
<dbReference type="Gene3D" id="3.40.50.1440">
    <property type="entry name" value="Tubulin/FtsZ, GTPase domain"/>
    <property type="match status" value="1"/>
</dbReference>
<sequence>MAEFTPTAVIGIGESGARMVSRIDETMREEGIEDSLLPIVVDTKSDEMENYASAVGERNQHVLRHPVDDLSEPLPERPYLDSDERIPGEGGAQKSRSLGRFYLDSEENFDRTYYFFEDRFDELISRQRDGIQNFDVWIVNAYGGGTGSGVFPLLSAIVHEVCGDEVDPAARIRGIGTLPKLVADDVDVTTPEQAQSVLVADEELTLEGRPEGDNRHRLNTYGALRDLRMLLDDTNDGPVKFELSANSDVFKYGELRLNGSPFDDYFLLAFDEEKNGRETYQREINTIVAQLVYYIATVESAEDYPEGVALSKLTDLCTIDAAMLQFPTDTAAEYLSANQRQGQIETLLTYIERQQGQFADDLDYLNSVLALPQGRVPDEESSVEQSTVRLTREESQVGVNDFPMEYFDEDTVRDAATDTAKAIVNERKTSLQTRFSLAHLEIDADGLSTFDDISGGHDLVTQPRQDFRGAKQRFSGEDDEEADDTPERWDDLRSLDVETVVEYLYYDQFATRVREDLRQAEFDLDQTVSELWGEYADEFREQFPQEYEKYQGAESEKQAEGLRQFLNEQVTGQNTDDGGLLDFNLSLGGSDADDFREDKKRLKRKQQGLTTARKRQRVIEEIRSDVSEELKRRRNQIEDADDALEEWADRLESRKEQAENRATGKRQRLESWYADRFADMEVANVDGLEPSVLRALRNNEKTVDELITDGILSESRVTDNISSLIGNLDEPLEDLDVVDSDPTSILSLLYSDGNSQGVWFEEFSRIAKDRNIDQASEKRVHIRNSAAFFFLAVYTNIDVRNMSEYSLLHEAAADDVVSELLVGDHRDALENHLQRSIAYPDLLDQESEVSAT</sequence>
<dbReference type="InterPro" id="IPR036525">
    <property type="entry name" value="Tubulin/FtsZ_GTPase_sf"/>
</dbReference>
<keyword evidence="4" id="KW-1185">Reference proteome</keyword>
<reference evidence="3 4" key="1">
    <citation type="submission" date="2020-08" db="EMBL/GenBank/DDBJ databases">
        <authorList>
            <person name="Seo M.-J."/>
        </authorList>
    </citation>
    <scope>NUCLEOTIDE SEQUENCE [LARGE SCALE GENOMIC DNA]</scope>
    <source>
        <strain evidence="3 4">MBLA0160</strain>
    </source>
</reference>
<feature type="region of interest" description="Disordered" evidence="2">
    <location>
        <begin position="458"/>
        <end position="486"/>
    </location>
</feature>
<evidence type="ECO:0000313" key="3">
    <source>
        <dbReference type="EMBL" id="MBB6647355.1"/>
    </source>
</evidence>
<comment type="caution">
    <text evidence="3">The sequence shown here is derived from an EMBL/GenBank/DDBJ whole genome shotgun (WGS) entry which is preliminary data.</text>
</comment>
<name>A0A7J9SK99_9EURY</name>
<proteinExistence type="predicted"/>
<keyword evidence="1" id="KW-0175">Coiled coil</keyword>
<evidence type="ECO:0008006" key="5">
    <source>
        <dbReference type="Google" id="ProtNLM"/>
    </source>
</evidence>
<evidence type="ECO:0000256" key="1">
    <source>
        <dbReference type="SAM" id="Coils"/>
    </source>
</evidence>
<dbReference type="InterPro" id="IPR025904">
    <property type="entry name" value="Tubulin-like"/>
</dbReference>
<gene>
    <name evidence="3" type="ORF">H5V44_13860</name>
</gene>
<evidence type="ECO:0000256" key="2">
    <source>
        <dbReference type="SAM" id="MobiDB-lite"/>
    </source>
</evidence>
<feature type="region of interest" description="Disordered" evidence="2">
    <location>
        <begin position="72"/>
        <end position="94"/>
    </location>
</feature>
<feature type="coiled-coil region" evidence="1">
    <location>
        <begin position="623"/>
        <end position="668"/>
    </location>
</feature>
<feature type="compositionally biased region" description="Basic and acidic residues" evidence="2">
    <location>
        <begin position="74"/>
        <end position="87"/>
    </location>
</feature>
<dbReference type="EMBL" id="JACKXD010000005">
    <property type="protein sequence ID" value="MBB6647355.1"/>
    <property type="molecule type" value="Genomic_DNA"/>
</dbReference>
<protein>
    <recommendedName>
        <fullName evidence="5">Tubulin like</fullName>
    </recommendedName>
</protein>
<evidence type="ECO:0000313" key="4">
    <source>
        <dbReference type="Proteomes" id="UP000546257"/>
    </source>
</evidence>
<accession>A0A7J9SK99</accession>